<sequence length="395" mass="40443">MLYVFVRGYSCDKSAHAGSRLSAHGLVAMDNKDLVSVSPALASFRSENSGAAAVMFGVAAVPLMLMLGVAIDTGRASRAKLALQQAADAAALAAAAQPGLTHSARQSLAQNVALANLSHSAWTATPAVTETESSGNYSVSATAQVNNTFMRLAGINTTAVAASATATAAAAGSPISYTHYAGNGSVAGDPHVGGADGTNGYLDCGTGGWYNLLSDSGIEVNVSCVNYSGDNMSVLQSFSILLGTHVISLYAPQPSFNSSGTASYDPKTAWFGAIAIDGVTYPPVIGTHSYLGGLVNTKITDLTNFYASDNMVNIKTATYNIFITYDEYAMGDINITATNAGLCGVPGGFWGGTLAGIDDYKAADFLVSGPTATTAQFNWSTCPTSTAATPVRLVK</sequence>
<keyword evidence="1" id="KW-1133">Transmembrane helix</keyword>
<proteinExistence type="predicted"/>
<dbReference type="EMBL" id="CP046052">
    <property type="protein sequence ID" value="QGM45068.1"/>
    <property type="molecule type" value="Genomic_DNA"/>
</dbReference>
<feature type="transmembrane region" description="Helical" evidence="1">
    <location>
        <begin position="51"/>
        <end position="71"/>
    </location>
</feature>
<dbReference type="OrthoDB" id="5879561at2"/>
<name>A0A6B8KER8_9HYPH</name>
<protein>
    <recommendedName>
        <fullName evidence="2">Putative Flp pilus-assembly TadG-like N-terminal domain-containing protein</fullName>
    </recommendedName>
</protein>
<evidence type="ECO:0000313" key="4">
    <source>
        <dbReference type="Proteomes" id="UP000309061"/>
    </source>
</evidence>
<accession>A0A6B8KER8</accession>
<dbReference type="InterPro" id="IPR028087">
    <property type="entry name" value="Tad_N"/>
</dbReference>
<feature type="domain" description="Putative Flp pilus-assembly TadG-like N-terminal" evidence="2">
    <location>
        <begin position="50"/>
        <end position="97"/>
    </location>
</feature>
<keyword evidence="1" id="KW-0472">Membrane</keyword>
<organism evidence="3 4">
    <name type="scientific">Methylocystis heyeri</name>
    <dbReference type="NCBI Taxonomy" id="391905"/>
    <lineage>
        <taxon>Bacteria</taxon>
        <taxon>Pseudomonadati</taxon>
        <taxon>Pseudomonadota</taxon>
        <taxon>Alphaproteobacteria</taxon>
        <taxon>Hyphomicrobiales</taxon>
        <taxon>Methylocystaceae</taxon>
        <taxon>Methylocystis</taxon>
    </lineage>
</organism>
<dbReference type="KEGG" id="mhey:H2LOC_004835"/>
<evidence type="ECO:0000256" key="1">
    <source>
        <dbReference type="SAM" id="Phobius"/>
    </source>
</evidence>
<evidence type="ECO:0000313" key="3">
    <source>
        <dbReference type="EMBL" id="QGM45068.1"/>
    </source>
</evidence>
<keyword evidence="1" id="KW-0812">Transmembrane</keyword>
<gene>
    <name evidence="3" type="ORF">H2LOC_004835</name>
</gene>
<evidence type="ECO:0000259" key="2">
    <source>
        <dbReference type="Pfam" id="PF13400"/>
    </source>
</evidence>
<dbReference type="Pfam" id="PF13400">
    <property type="entry name" value="Tad"/>
    <property type="match status" value="1"/>
</dbReference>
<keyword evidence="4" id="KW-1185">Reference proteome</keyword>
<dbReference type="AlphaFoldDB" id="A0A6B8KER8"/>
<reference evidence="3 4" key="1">
    <citation type="submission" date="2019-11" db="EMBL/GenBank/DDBJ databases">
        <title>The genome sequence of Methylocystis heyeri.</title>
        <authorList>
            <person name="Oshkin I.Y."/>
            <person name="Miroshnikov K."/>
            <person name="Dedysh S.N."/>
        </authorList>
    </citation>
    <scope>NUCLEOTIDE SEQUENCE [LARGE SCALE GENOMIC DNA]</scope>
    <source>
        <strain evidence="3 4">H2</strain>
    </source>
</reference>
<dbReference type="Proteomes" id="UP000309061">
    <property type="component" value="Chromosome"/>
</dbReference>